<protein>
    <submittedName>
        <fullName evidence="1">Uncharacterized protein</fullName>
    </submittedName>
</protein>
<name>A0ACC6UCP4_9BURK</name>
<reference evidence="1" key="1">
    <citation type="submission" date="2024-07" db="EMBL/GenBank/DDBJ databases">
        <title>A survey of Mimosa microsymbionts across Brazilian biomes reveals a high diversity of Paraburkholderia nodulating endemic species, but also that Cupriavidus is common as a symbiont of widespread species.</title>
        <authorList>
            <person name="Rouws L."/>
            <person name="Barauna A."/>
            <person name="Beukes C."/>
            <person name="Rouws J.R.C."/>
            <person name="De Faria S.M."/>
            <person name="Gross E."/>
            <person name="Bueno Dos Reis Junior F."/>
            <person name="Simon M.F."/>
            <person name="Maluk M."/>
            <person name="Odee D.W."/>
            <person name="Kenicer G."/>
            <person name="Young J.P.W."/>
            <person name="Reis V.M."/>
            <person name="Zilli J."/>
            <person name="James E.K."/>
        </authorList>
    </citation>
    <scope>NUCLEOTIDE SEQUENCE</scope>
    <source>
        <strain evidence="1">EG181B</strain>
    </source>
</reference>
<evidence type="ECO:0000313" key="1">
    <source>
        <dbReference type="EMBL" id="MEX3937226.1"/>
    </source>
</evidence>
<keyword evidence="2" id="KW-1185">Reference proteome</keyword>
<gene>
    <name evidence="1" type="ORF">AB4Y32_36750</name>
</gene>
<evidence type="ECO:0000313" key="2">
    <source>
        <dbReference type="Proteomes" id="UP001558850"/>
    </source>
</evidence>
<dbReference type="Proteomes" id="UP001558850">
    <property type="component" value="Unassembled WGS sequence"/>
</dbReference>
<sequence>MKKKTSVANRRYICWHHPVLDSGRFISRRFASSCNCEASSATFAEGVSPVGAVGAHKARPLILMSSGNSIRSRELNIIPGVGIGAVTALLVGHGE</sequence>
<dbReference type="EMBL" id="JBFRCH010000047">
    <property type="protein sequence ID" value="MEX3937226.1"/>
    <property type="molecule type" value="Genomic_DNA"/>
</dbReference>
<accession>A0ACC6UCP4</accession>
<comment type="caution">
    <text evidence="1">The sequence shown here is derived from an EMBL/GenBank/DDBJ whole genome shotgun (WGS) entry which is preliminary data.</text>
</comment>
<organism evidence="1 2">
    <name type="scientific">Paraburkholderia phymatum</name>
    <dbReference type="NCBI Taxonomy" id="148447"/>
    <lineage>
        <taxon>Bacteria</taxon>
        <taxon>Pseudomonadati</taxon>
        <taxon>Pseudomonadota</taxon>
        <taxon>Betaproteobacteria</taxon>
        <taxon>Burkholderiales</taxon>
        <taxon>Burkholderiaceae</taxon>
        <taxon>Paraburkholderia</taxon>
    </lineage>
</organism>
<proteinExistence type="predicted"/>